<accession>A0ABY1WS58</accession>
<dbReference type="InterPro" id="IPR010520">
    <property type="entry name" value="FrsA-like"/>
</dbReference>
<evidence type="ECO:0000313" key="2">
    <source>
        <dbReference type="EMBL" id="TAA47567.1"/>
    </source>
</evidence>
<keyword evidence="1 2" id="KW-0378">Hydrolase</keyword>
<dbReference type="GO" id="GO:0016787">
    <property type="term" value="F:hydrolase activity"/>
    <property type="evidence" value="ECO:0007669"/>
    <property type="project" value="UniProtKB-KW"/>
</dbReference>
<sequence>MTSMMDMKEDNVAARAGVQRSRVAETSTVSGARDKSWIPPEGLHWYREHRFLRWIMAGADPIVVQEVLAKIAASDNPRSFDALLDTVEGFRPGNWVFEWSQEAARCQALAKEVVASDHFAARDHLLRASLYYTIASYPHLRGDQLAQEARVRSNHAYREAGRWFPCPLRVLEVPYKGQKIIASLHLPHDDFPPPVVIVCGGGDVLQNGFFHLFDDVLRPAGFAMLTVDMPGVGYSERWPINEDISRLHQAVLEFLPACPWVDDKKVAMIGLRMGGNIATRLAYLKPELLKAVVNIGGPLHELFVNGRMTSMLSPMLKDQIASRLYTDVKEMSNFAVKAQTFSLVRQGLLSRKCSVPMLAVGMEADEQFPEGDIKLMLNASRENKRLMVDRADIIHSMEQAFTQSVAWLKPYLT</sequence>
<dbReference type="RefSeq" id="WP_130566641.1">
    <property type="nucleotide sequence ID" value="NZ_SHLY01000002.1"/>
</dbReference>
<comment type="caution">
    <text evidence="2">The sequence shown here is derived from an EMBL/GenBank/DDBJ whole genome shotgun (WGS) entry which is preliminary data.</text>
</comment>
<keyword evidence="3" id="KW-1185">Reference proteome</keyword>
<gene>
    <name evidence="2" type="ORF">EXY25_10155</name>
</gene>
<dbReference type="InterPro" id="IPR029058">
    <property type="entry name" value="AB_hydrolase_fold"/>
</dbReference>
<evidence type="ECO:0000256" key="1">
    <source>
        <dbReference type="ARBA" id="ARBA00022801"/>
    </source>
</evidence>
<dbReference type="PANTHER" id="PTHR22946:SF4">
    <property type="entry name" value="ESTERASE FRSA"/>
    <property type="match status" value="1"/>
</dbReference>
<dbReference type="Proteomes" id="UP000292544">
    <property type="component" value="Unassembled WGS sequence"/>
</dbReference>
<evidence type="ECO:0000313" key="3">
    <source>
        <dbReference type="Proteomes" id="UP000292544"/>
    </source>
</evidence>
<dbReference type="SUPFAM" id="SSF53474">
    <property type="entry name" value="alpha/beta-Hydrolases"/>
    <property type="match status" value="1"/>
</dbReference>
<dbReference type="InterPro" id="IPR050261">
    <property type="entry name" value="FrsA_esterase"/>
</dbReference>
<dbReference type="EMBL" id="SHLY01000002">
    <property type="protein sequence ID" value="TAA47567.1"/>
    <property type="molecule type" value="Genomic_DNA"/>
</dbReference>
<dbReference type="PANTHER" id="PTHR22946">
    <property type="entry name" value="DIENELACTONE HYDROLASE DOMAIN-CONTAINING PROTEIN-RELATED"/>
    <property type="match status" value="1"/>
</dbReference>
<organism evidence="2 3">
    <name type="scientific">Corallincola spongiicola</name>
    <dbReference type="NCBI Taxonomy" id="2520508"/>
    <lineage>
        <taxon>Bacteria</taxon>
        <taxon>Pseudomonadati</taxon>
        <taxon>Pseudomonadota</taxon>
        <taxon>Gammaproteobacteria</taxon>
        <taxon>Alteromonadales</taxon>
        <taxon>Psychromonadaceae</taxon>
        <taxon>Corallincola</taxon>
    </lineage>
</organism>
<proteinExistence type="predicted"/>
<dbReference type="Gene3D" id="3.40.50.1820">
    <property type="entry name" value="alpha/beta hydrolase"/>
    <property type="match status" value="1"/>
</dbReference>
<dbReference type="Pfam" id="PF06500">
    <property type="entry name" value="FrsA-like"/>
    <property type="match status" value="1"/>
</dbReference>
<protein>
    <submittedName>
        <fullName evidence="2">Alpha/beta fold hydrolase</fullName>
    </submittedName>
</protein>
<reference evidence="3" key="1">
    <citation type="submission" date="2019-02" db="EMBL/GenBank/DDBJ databases">
        <title>Draft genome sequence of Muricauda sp. 176CP4-71.</title>
        <authorList>
            <person name="Park J.-S."/>
        </authorList>
    </citation>
    <scope>NUCLEOTIDE SEQUENCE [LARGE SCALE GENOMIC DNA]</scope>
    <source>
        <strain evidence="3">176GS2-150</strain>
    </source>
</reference>
<name>A0ABY1WS58_9GAMM</name>